<keyword evidence="4" id="KW-1003">Cell membrane</keyword>
<keyword evidence="10" id="KW-1185">Reference proteome</keyword>
<feature type="transmembrane region" description="Helical" evidence="8">
    <location>
        <begin position="207"/>
        <end position="228"/>
    </location>
</feature>
<keyword evidence="3" id="KW-0813">Transport</keyword>
<evidence type="ECO:0000256" key="6">
    <source>
        <dbReference type="ARBA" id="ARBA00022989"/>
    </source>
</evidence>
<evidence type="ECO:0000313" key="9">
    <source>
        <dbReference type="EMBL" id="SEN76484.1"/>
    </source>
</evidence>
<feature type="transmembrane region" description="Helical" evidence="8">
    <location>
        <begin position="263"/>
        <end position="283"/>
    </location>
</feature>
<evidence type="ECO:0000256" key="3">
    <source>
        <dbReference type="ARBA" id="ARBA00022448"/>
    </source>
</evidence>
<reference evidence="9 10" key="1">
    <citation type="submission" date="2016-10" db="EMBL/GenBank/DDBJ databases">
        <authorList>
            <person name="de Groot N.N."/>
        </authorList>
    </citation>
    <scope>NUCLEOTIDE SEQUENCE [LARGE SCALE GENOMIC DNA]</scope>
    <source>
        <strain evidence="9 10">DSM 15123</strain>
    </source>
</reference>
<dbReference type="GO" id="GO:0005886">
    <property type="term" value="C:plasma membrane"/>
    <property type="evidence" value="ECO:0007669"/>
    <property type="project" value="UniProtKB-SubCell"/>
</dbReference>
<keyword evidence="7 8" id="KW-0472">Membrane</keyword>
<evidence type="ECO:0000256" key="1">
    <source>
        <dbReference type="ARBA" id="ARBA00004651"/>
    </source>
</evidence>
<protein>
    <submittedName>
        <fullName evidence="9">Chloramphenicol-sensitive protein RarD</fullName>
    </submittedName>
</protein>
<dbReference type="InterPro" id="IPR037185">
    <property type="entry name" value="EmrE-like"/>
</dbReference>
<dbReference type="InterPro" id="IPR004626">
    <property type="entry name" value="RarD"/>
</dbReference>
<feature type="transmembrane region" description="Helical" evidence="8">
    <location>
        <begin position="127"/>
        <end position="144"/>
    </location>
</feature>
<organism evidence="9 10">
    <name type="scientific">Brachymonas denitrificans DSM 15123</name>
    <dbReference type="NCBI Taxonomy" id="1121117"/>
    <lineage>
        <taxon>Bacteria</taxon>
        <taxon>Pseudomonadati</taxon>
        <taxon>Pseudomonadota</taxon>
        <taxon>Betaproteobacteria</taxon>
        <taxon>Burkholderiales</taxon>
        <taxon>Comamonadaceae</taxon>
        <taxon>Brachymonas</taxon>
    </lineage>
</organism>
<evidence type="ECO:0000256" key="5">
    <source>
        <dbReference type="ARBA" id="ARBA00022692"/>
    </source>
</evidence>
<name>A0A1H8J6R6_9BURK</name>
<sequence>MLQGIVLSATASVLFAVLYYYAVLLQPLDGMPIFGWRIVLGLPALTAWVLALGSGAALLALWRRVRREPMLALGLLVSAHLIGAQMALFMWAPLHGRALEVSLGYFLLPLVMVLAGRVVYGERLNRWQQLAVLLAALGVGHAIWQGGSLSWAAALVALGYPPYFMLRRRLQVEALPSLWAETLLLVPAALWLLASEPISTQLAQQPRLWGLLPLLGVLSATALACYLAASRRLPLGLFGLLGYLEPALLFGVSLLLGERMAPGAAWTYVPIWLALGVLAVDGLQQWRRLGKQPV</sequence>
<keyword evidence="5 8" id="KW-0812">Transmembrane</keyword>
<comment type="subcellular location">
    <subcellularLocation>
        <location evidence="1">Cell membrane</location>
        <topology evidence="1">Multi-pass membrane protein</topology>
    </subcellularLocation>
</comment>
<keyword evidence="6 8" id="KW-1133">Transmembrane helix</keyword>
<dbReference type="AlphaFoldDB" id="A0A1H8J6R6"/>
<proteinExistence type="inferred from homology"/>
<evidence type="ECO:0000256" key="8">
    <source>
        <dbReference type="SAM" id="Phobius"/>
    </source>
</evidence>
<dbReference type="OrthoDB" id="3250831at2"/>
<dbReference type="Proteomes" id="UP000199531">
    <property type="component" value="Unassembled WGS sequence"/>
</dbReference>
<feature type="transmembrane region" description="Helical" evidence="8">
    <location>
        <begin position="235"/>
        <end position="257"/>
    </location>
</feature>
<feature type="transmembrane region" description="Helical" evidence="8">
    <location>
        <begin position="71"/>
        <end position="91"/>
    </location>
</feature>
<dbReference type="NCBIfam" id="TIGR00688">
    <property type="entry name" value="rarD"/>
    <property type="match status" value="1"/>
</dbReference>
<feature type="transmembrane region" description="Helical" evidence="8">
    <location>
        <begin position="5"/>
        <end position="22"/>
    </location>
</feature>
<dbReference type="RefSeq" id="WP_091817293.1">
    <property type="nucleotide sequence ID" value="NZ_FOCW01000006.1"/>
</dbReference>
<evidence type="ECO:0000313" key="10">
    <source>
        <dbReference type="Proteomes" id="UP000199531"/>
    </source>
</evidence>
<evidence type="ECO:0000256" key="4">
    <source>
        <dbReference type="ARBA" id="ARBA00022475"/>
    </source>
</evidence>
<evidence type="ECO:0000256" key="2">
    <source>
        <dbReference type="ARBA" id="ARBA00007362"/>
    </source>
</evidence>
<feature type="transmembrane region" description="Helical" evidence="8">
    <location>
        <begin position="178"/>
        <end position="195"/>
    </location>
</feature>
<dbReference type="EMBL" id="FOCW01000006">
    <property type="protein sequence ID" value="SEN76484.1"/>
    <property type="molecule type" value="Genomic_DNA"/>
</dbReference>
<comment type="similarity">
    <text evidence="2">Belongs to the EamA transporter family.</text>
</comment>
<accession>A0A1H8J6R6</accession>
<feature type="transmembrane region" description="Helical" evidence="8">
    <location>
        <begin position="34"/>
        <end position="59"/>
    </location>
</feature>
<feature type="transmembrane region" description="Helical" evidence="8">
    <location>
        <begin position="103"/>
        <end position="120"/>
    </location>
</feature>
<gene>
    <name evidence="9" type="ORF">SAMN02745977_01972</name>
</gene>
<evidence type="ECO:0000256" key="7">
    <source>
        <dbReference type="ARBA" id="ARBA00023136"/>
    </source>
</evidence>
<dbReference type="SUPFAM" id="SSF103481">
    <property type="entry name" value="Multidrug resistance efflux transporter EmrE"/>
    <property type="match status" value="1"/>
</dbReference>